<reference evidence="3 4" key="1">
    <citation type="journal article" date="2014" name="Int. J. Syst. Evol. Microbiol.">
        <title>Nitrososphaera viennensis gen. nov., sp. nov., an aerobic and mesophilic, ammonia-oxidizing archaeon from soil and a member of the archaeal phylum Thaumarchaeota.</title>
        <authorList>
            <person name="Stieglmeier M."/>
            <person name="Klingl A."/>
            <person name="Alves R.J."/>
            <person name="Rittmann S.K."/>
            <person name="Melcher M."/>
            <person name="Leisch N."/>
            <person name="Schleper C."/>
        </authorList>
    </citation>
    <scope>NUCLEOTIDE SEQUENCE [LARGE SCALE GENOMIC DNA]</scope>
    <source>
        <strain evidence="3">EN76</strain>
    </source>
</reference>
<dbReference type="AlphaFoldDB" id="A0A060HTA8"/>
<name>A0A060HTA8_9ARCH</name>
<dbReference type="SUPFAM" id="SSF53756">
    <property type="entry name" value="UDP-Glycosyltransferase/glycogen phosphorylase"/>
    <property type="match status" value="1"/>
</dbReference>
<dbReference type="EMBL" id="CP007536">
    <property type="protein sequence ID" value="AIC16367.1"/>
    <property type="molecule type" value="Genomic_DNA"/>
</dbReference>
<dbReference type="STRING" id="926571.NVIE_021060"/>
<dbReference type="OrthoDB" id="46222at2157"/>
<dbReference type="Gene3D" id="3.40.50.2000">
    <property type="entry name" value="Glycogen Phosphorylase B"/>
    <property type="match status" value="1"/>
</dbReference>
<proteinExistence type="inferred from homology"/>
<dbReference type="HOGENOM" id="CLU_945330_0_0_2"/>
<gene>
    <name evidence="3" type="ORF">NVIE_021060</name>
</gene>
<comment type="similarity">
    <text evidence="1">Belongs to the glycosyltransferase 28 family.</text>
</comment>
<evidence type="ECO:0000313" key="4">
    <source>
        <dbReference type="Proteomes" id="UP000027093"/>
    </source>
</evidence>
<dbReference type="Pfam" id="PF04101">
    <property type="entry name" value="Glyco_tran_28_C"/>
    <property type="match status" value="1"/>
</dbReference>
<organism evidence="3 4">
    <name type="scientific">Nitrososphaera viennensis EN76</name>
    <dbReference type="NCBI Taxonomy" id="926571"/>
    <lineage>
        <taxon>Archaea</taxon>
        <taxon>Nitrososphaerota</taxon>
        <taxon>Nitrososphaeria</taxon>
        <taxon>Nitrososphaerales</taxon>
        <taxon>Nitrososphaeraceae</taxon>
        <taxon>Nitrososphaera</taxon>
    </lineage>
</organism>
<sequence>MKAVLFFASPIGLGHATRDIAIAEKLHGEEILFISGEGASRLIEKKGYRVLDAYRPEKFIVQDGQLQQSFKWLMSYYSYYKKCKEIAKGVLAEHEGLVVSDEDFASIAVAEGARRRRVLITDITETHFTRGAASLIEKKMNGAMRDMMKKCDCVIIPDDGDDNGNVSYVGPIVRKATADRDTLRRRFNFSRKTIVVSVGGTDAGRYLIERSLAAYRKLRDKLDADLVVVPGPSLQVPESPDYRNLGFVDNLHELIYAADLVVSLAGRSTMDESIAYGTPGIFIPIKGHFEQEQGAARLGYKHEDIFRLESLIEEKLGRGGRNNNTMNTGGAEKAAKIISTLFV</sequence>
<evidence type="ECO:0000259" key="2">
    <source>
        <dbReference type="Pfam" id="PF04101"/>
    </source>
</evidence>
<keyword evidence="3" id="KW-0808">Transferase</keyword>
<evidence type="ECO:0000313" key="3">
    <source>
        <dbReference type="EMBL" id="AIC16367.1"/>
    </source>
</evidence>
<protein>
    <submittedName>
        <fullName evidence="3">Putative UDP-glucuronosyltransferase</fullName>
    </submittedName>
</protein>
<keyword evidence="4" id="KW-1185">Reference proteome</keyword>
<evidence type="ECO:0000256" key="1">
    <source>
        <dbReference type="ARBA" id="ARBA00006962"/>
    </source>
</evidence>
<feature type="domain" description="Glycosyl transferase family 28 C-terminal" evidence="2">
    <location>
        <begin position="195"/>
        <end position="327"/>
    </location>
</feature>
<dbReference type="Proteomes" id="UP000027093">
    <property type="component" value="Chromosome"/>
</dbReference>
<accession>A0A060HTA8</accession>
<dbReference type="KEGG" id="nvn:NVIE_021060"/>
<dbReference type="InterPro" id="IPR007235">
    <property type="entry name" value="Glyco_trans_28_C"/>
</dbReference>
<dbReference type="PANTHER" id="PTHR21015">
    <property type="entry name" value="UDP-N-ACETYLGLUCOSAMINE--N-ACETYLMURAMYL-(PENTAPEPTIDE) PYROPHOSPHORYL-UNDECAPRENOL N-ACETYLGLUCOSAMINE TRANSFERASE 1"/>
    <property type="match status" value="1"/>
</dbReference>
<dbReference type="GO" id="GO:0016758">
    <property type="term" value="F:hexosyltransferase activity"/>
    <property type="evidence" value="ECO:0007669"/>
    <property type="project" value="InterPro"/>
</dbReference>
<dbReference type="PANTHER" id="PTHR21015:SF22">
    <property type="entry name" value="GLYCOSYLTRANSFERASE"/>
    <property type="match status" value="1"/>
</dbReference>